<comment type="caution">
    <text evidence="3">The sequence shown here is derived from an EMBL/GenBank/DDBJ whole genome shotgun (WGS) entry which is preliminary data.</text>
</comment>
<organism evidence="3 5">
    <name type="scientific">Eggerthella sinensis</name>
    <dbReference type="NCBI Taxonomy" id="242230"/>
    <lineage>
        <taxon>Bacteria</taxon>
        <taxon>Bacillati</taxon>
        <taxon>Actinomycetota</taxon>
        <taxon>Coriobacteriia</taxon>
        <taxon>Eggerthellales</taxon>
        <taxon>Eggerthellaceae</taxon>
        <taxon>Eggerthella</taxon>
    </lineage>
</organism>
<dbReference type="OrthoDB" id="9808347at2"/>
<accession>A0A3N0IUD8</accession>
<dbReference type="PANTHER" id="PTHR36512">
    <property type="entry name" value="D-AMINOPEPTIDASE"/>
    <property type="match status" value="1"/>
</dbReference>
<dbReference type="EMBL" id="QICC01000072">
    <property type="protein sequence ID" value="RNM40621.1"/>
    <property type="molecule type" value="Genomic_DNA"/>
</dbReference>
<dbReference type="EMBL" id="PPTT01000005">
    <property type="protein sequence ID" value="RDB70445.1"/>
    <property type="molecule type" value="Genomic_DNA"/>
</dbReference>
<dbReference type="Proteomes" id="UP000253817">
    <property type="component" value="Unassembled WGS sequence"/>
</dbReference>
<dbReference type="InterPro" id="IPR016117">
    <property type="entry name" value="ArgJ-like_dom_sf"/>
</dbReference>
<evidence type="ECO:0000256" key="1">
    <source>
        <dbReference type="ARBA" id="ARBA00007068"/>
    </source>
</evidence>
<comment type="similarity">
    <text evidence="1">Belongs to the peptidase S58 family.</text>
</comment>
<keyword evidence="4" id="KW-1185">Reference proteome</keyword>
<evidence type="ECO:0000313" key="3">
    <source>
        <dbReference type="EMBL" id="RNM40621.1"/>
    </source>
</evidence>
<dbReference type="PANTHER" id="PTHR36512:SF3">
    <property type="entry name" value="BLR5678 PROTEIN"/>
    <property type="match status" value="1"/>
</dbReference>
<dbReference type="Gene3D" id="3.60.70.12">
    <property type="entry name" value="L-amino peptidase D-ALA esterase/amidase"/>
    <property type="match status" value="1"/>
</dbReference>
<reference evidence="2 4" key="1">
    <citation type="journal article" date="2018" name="Elife">
        <title>Discovery and characterization of a prevalent human gut bacterial enzyme sufficient for the inactivation of a family of plant toxins.</title>
        <authorList>
            <person name="Koppel N."/>
            <person name="Bisanz J.E."/>
            <person name="Pandelia M.E."/>
            <person name="Turnbaugh P.J."/>
            <person name="Balskus E.P."/>
        </authorList>
    </citation>
    <scope>NUCLEOTIDE SEQUENCE [LARGE SCALE GENOMIC DNA]</scope>
    <source>
        <strain evidence="2 4">DSM 16107</strain>
    </source>
</reference>
<dbReference type="AlphaFoldDB" id="A0A3N0IUD8"/>
<dbReference type="CDD" id="cd02252">
    <property type="entry name" value="nylC_like"/>
    <property type="match status" value="1"/>
</dbReference>
<dbReference type="GO" id="GO:0004177">
    <property type="term" value="F:aminopeptidase activity"/>
    <property type="evidence" value="ECO:0007669"/>
    <property type="project" value="TreeGrafter"/>
</dbReference>
<dbReference type="SUPFAM" id="SSF56266">
    <property type="entry name" value="DmpA/ArgJ-like"/>
    <property type="match status" value="1"/>
</dbReference>
<reference evidence="5" key="2">
    <citation type="submission" date="2018-05" db="EMBL/GenBank/DDBJ databases">
        <title>Genome Sequencing of selected type strains of the family Eggerthellaceae.</title>
        <authorList>
            <person name="Danylec N."/>
            <person name="Stoll D.A."/>
            <person name="Doetsch A."/>
            <person name="Huch M."/>
        </authorList>
    </citation>
    <scope>NUCLEOTIDE SEQUENCE [LARGE SCALE GENOMIC DNA]</scope>
    <source>
        <strain evidence="5">DSM 16107</strain>
    </source>
</reference>
<evidence type="ECO:0000313" key="5">
    <source>
        <dbReference type="Proteomes" id="UP000270112"/>
    </source>
</evidence>
<reference evidence="3" key="3">
    <citation type="journal article" date="2019" name="Microbiol. Resour. Announc.">
        <title>Draft Genome Sequences of Type Strains of Gordonibacter faecihominis, Paraeggerthella hongkongensis, Parvibacter caecicola,Slackia equolifaciens, Slackia faecicanis, and Slackia isoflavoniconvertens.</title>
        <authorList>
            <person name="Danylec N."/>
            <person name="Stoll D.A."/>
            <person name="Dotsch A."/>
            <person name="Huch M."/>
        </authorList>
    </citation>
    <scope>NUCLEOTIDE SEQUENCE</scope>
    <source>
        <strain evidence="3">DSM 16107</strain>
    </source>
</reference>
<evidence type="ECO:0000313" key="2">
    <source>
        <dbReference type="EMBL" id="RDB70445.1"/>
    </source>
</evidence>
<gene>
    <name evidence="2" type="ORF">C1876_04235</name>
    <name evidence="3" type="ORF">DMP09_13570</name>
</gene>
<evidence type="ECO:0000313" key="4">
    <source>
        <dbReference type="Proteomes" id="UP000253817"/>
    </source>
</evidence>
<protein>
    <submittedName>
        <fullName evidence="3">Peptidase S58 family protein</fullName>
    </submittedName>
</protein>
<sequence length="341" mass="33845">MLQPASLADLPAFRCAHAEDASAGTGCTVVVAPAGATCGVDVRGGGPATRETDLLKPENMIEAVHAVVLSGGSAFGLAASTGVMDELAARGIGFPVESARVPIVVGACLFDLLVGQNAHPDAAMGRRAAAAAFERDAAEPLAEGNVGAGCGASVGKLLGGDRAMKAGLGVYGLRLGELVACALVAVNALGNVRDASGAWIAGCRDDEGRVMDPLDAFAALAHQAADAASAATDEGEGAVDPAAGPCANTTIGVVLTNARLTKAQATKVSSTVHDAYARAIKPVHTSGDGDTVFTFASGEVPADYDLTAILATEAMQGALERAVTQASGAYGLPAAGDRPAR</sequence>
<dbReference type="InterPro" id="IPR005321">
    <property type="entry name" value="Peptidase_S58_DmpA"/>
</dbReference>
<proteinExistence type="inferred from homology"/>
<name>A0A3N0IUD8_9ACTN</name>
<dbReference type="Pfam" id="PF03576">
    <property type="entry name" value="Peptidase_S58"/>
    <property type="match status" value="1"/>
</dbReference>
<dbReference type="RefSeq" id="WP_114545473.1">
    <property type="nucleotide sequence ID" value="NZ_PPTT01000005.1"/>
</dbReference>
<dbReference type="Proteomes" id="UP000270112">
    <property type="component" value="Unassembled WGS sequence"/>
</dbReference>